<dbReference type="PANTHER" id="PTHR24321">
    <property type="entry name" value="DEHYDROGENASES, SHORT CHAIN"/>
    <property type="match status" value="1"/>
</dbReference>
<accession>A0ABZ1YU05</accession>
<dbReference type="PANTHER" id="PTHR24321:SF14">
    <property type="entry name" value="SHORT-CHAIN TYPE DEHYDROGENASE_REDUCTASE BLR2146-RELATED"/>
    <property type="match status" value="1"/>
</dbReference>
<name>A0ABZ1YU05_9NOCA</name>
<evidence type="ECO:0000256" key="1">
    <source>
        <dbReference type="ARBA" id="ARBA00006484"/>
    </source>
</evidence>
<dbReference type="CDD" id="cd05233">
    <property type="entry name" value="SDR_c"/>
    <property type="match status" value="1"/>
</dbReference>
<protein>
    <submittedName>
        <fullName evidence="3">SDR family oxidoreductase</fullName>
    </submittedName>
</protein>
<proteinExistence type="inferred from homology"/>
<keyword evidence="2" id="KW-0560">Oxidoreductase</keyword>
<dbReference type="EMBL" id="CP109441">
    <property type="protein sequence ID" value="WUV46658.1"/>
    <property type="molecule type" value="Genomic_DNA"/>
</dbReference>
<dbReference type="Proteomes" id="UP001432062">
    <property type="component" value="Chromosome"/>
</dbReference>
<dbReference type="InterPro" id="IPR002347">
    <property type="entry name" value="SDR_fam"/>
</dbReference>
<comment type="similarity">
    <text evidence="1">Belongs to the short-chain dehydrogenases/reductases (SDR) family.</text>
</comment>
<dbReference type="PROSITE" id="PS00061">
    <property type="entry name" value="ADH_SHORT"/>
    <property type="match status" value="1"/>
</dbReference>
<evidence type="ECO:0000313" key="4">
    <source>
        <dbReference type="Proteomes" id="UP001432062"/>
    </source>
</evidence>
<dbReference type="Gene3D" id="3.40.50.720">
    <property type="entry name" value="NAD(P)-binding Rossmann-like Domain"/>
    <property type="match status" value="1"/>
</dbReference>
<sequence>MVEQVLASRVAVVMGCARGIGARTAEVLAERGAAIVLADIDEAAVVANAKSLVHQGYMALALSCDIRDERAVERVMNTAVAQFGRLDILHNNAAAMHLIANDGDVLSMDMDLWDQTLAVNLRGQLLAARAALPHMLAQGRGCIVNMASVAGLQGDLVLTAYGASKAAVGQLTLSIATQYGRRGIRCNAVVPGLIRVIRPTGGLPEEALRAHLRHQLLDVVGEPDDIATAVAFLASDDARFVTGQLLTVDGGLTAHASSFAEAYEASQRIGTS</sequence>
<gene>
    <name evidence="3" type="ORF">OG563_47835</name>
</gene>
<evidence type="ECO:0000313" key="3">
    <source>
        <dbReference type="EMBL" id="WUV46658.1"/>
    </source>
</evidence>
<dbReference type="Pfam" id="PF13561">
    <property type="entry name" value="adh_short_C2"/>
    <property type="match status" value="1"/>
</dbReference>
<dbReference type="PRINTS" id="PR00081">
    <property type="entry name" value="GDHRDH"/>
</dbReference>
<dbReference type="InterPro" id="IPR020904">
    <property type="entry name" value="Sc_DH/Rdtase_CS"/>
</dbReference>
<dbReference type="SUPFAM" id="SSF51735">
    <property type="entry name" value="NAD(P)-binding Rossmann-fold domains"/>
    <property type="match status" value="1"/>
</dbReference>
<dbReference type="PRINTS" id="PR00080">
    <property type="entry name" value="SDRFAMILY"/>
</dbReference>
<dbReference type="RefSeq" id="WP_329410579.1">
    <property type="nucleotide sequence ID" value="NZ_CP109441.1"/>
</dbReference>
<dbReference type="InterPro" id="IPR036291">
    <property type="entry name" value="NAD(P)-bd_dom_sf"/>
</dbReference>
<keyword evidence="4" id="KW-1185">Reference proteome</keyword>
<reference evidence="3" key="1">
    <citation type="submission" date="2022-10" db="EMBL/GenBank/DDBJ databases">
        <title>The complete genomes of actinobacterial strains from the NBC collection.</title>
        <authorList>
            <person name="Joergensen T.S."/>
            <person name="Alvarez Arevalo M."/>
            <person name="Sterndorff E.B."/>
            <person name="Faurdal D."/>
            <person name="Vuksanovic O."/>
            <person name="Mourched A.-S."/>
            <person name="Charusanti P."/>
            <person name="Shaw S."/>
            <person name="Blin K."/>
            <person name="Weber T."/>
        </authorList>
    </citation>
    <scope>NUCLEOTIDE SEQUENCE</scope>
    <source>
        <strain evidence="3">NBC_01482</strain>
    </source>
</reference>
<organism evidence="3 4">
    <name type="scientific">Nocardia vinacea</name>
    <dbReference type="NCBI Taxonomy" id="96468"/>
    <lineage>
        <taxon>Bacteria</taxon>
        <taxon>Bacillati</taxon>
        <taxon>Actinomycetota</taxon>
        <taxon>Actinomycetes</taxon>
        <taxon>Mycobacteriales</taxon>
        <taxon>Nocardiaceae</taxon>
        <taxon>Nocardia</taxon>
    </lineage>
</organism>
<evidence type="ECO:0000256" key="2">
    <source>
        <dbReference type="ARBA" id="ARBA00023002"/>
    </source>
</evidence>